<proteinExistence type="predicted"/>
<dbReference type="EMBL" id="CP000125">
    <property type="protein sequence ID" value="ABA52319.1"/>
    <property type="molecule type" value="Genomic_DNA"/>
</dbReference>
<evidence type="ECO:0000313" key="2">
    <source>
        <dbReference type="EMBL" id="ABA52319.1"/>
    </source>
</evidence>
<sequence length="866" mass="96268">MSAPRRLALREPSGSRRAPAGAQVASRNGRRAPRRASRERRPVSAGPARTARGRARSGERPRGDPRRRRDHVVARLCVRIAHRRIDDEHDRRAIRRIRHADVVRRSVVARARLVGDAPVGRHARADARVARLVAEHPCIELRALRGAERVAHEQPVHARGHRGGRRRIALVAGQRRVQLRLAAIEPERRVADRARIRGDGLRPAEQRHQQVRRGVVAVLERRRAQLGHAHAGAHVLLGDRRIADEIALRVRNPPLQQRGLAGAAREDRSAKHHLGCAAERETLVAAMRDARAGRGVERDEAQAAVERRFEFAQLPLGGGDVFRLAAQRRAGADQWGGNGCDEQRAAQRRMIHQADRGKIERARIGHAACAHPTSRPASVSALVTGVRANLWRPAQACRTAAGRSRAAGTPLALLPARQIRHRIDGLAVAPHLEQHSGAYAVAGAHLGDLFALLNDVARLHEHLAVVRVSGQKIRVVLDQDQRAVPVQARARVHHPAGRRGTHRIARAPDDPDAAIAAGLERFDDRALRRPRERDRLRVPLRFLDDPMVRHPVRGAFGRRCRLRRIGDRRPARAARRIGRARGAGCIAGRAGRARAIRRLGGDRVFRTRRRDPQYLADADPGAPAHPVPGLQLAHGAAVRLRDRRQRIAAPHDVACRDRRRRGGVLRMLRRVARRRGRGLRGARRRRGGRERISRRDGRRGCAARDDERGRHAGQPCDTAVDLALAHARDNSSHRIFRASQNSSGARVTGCKNDDKIAAGIARGEIESIEPDGKRNNQPATRDARGLDARHKIRVRAANPIEPSPFSANDRAFDPSRPARNTTAGPRRASNPRGRCSMPRASRLRVRSASNTRKRCRNRERRYAPRS</sequence>
<evidence type="ECO:0000256" key="1">
    <source>
        <dbReference type="SAM" id="MobiDB-lite"/>
    </source>
</evidence>
<dbReference type="KEGG" id="bpm:BURPS1710b_A2552"/>
<feature type="compositionally biased region" description="Basic and acidic residues" evidence="1">
    <location>
        <begin position="689"/>
        <end position="710"/>
    </location>
</feature>
<reference evidence="2 3" key="1">
    <citation type="submission" date="2005-09" db="EMBL/GenBank/DDBJ databases">
        <authorList>
            <person name="Woods D.E."/>
            <person name="Nierman W.C."/>
        </authorList>
    </citation>
    <scope>NUCLEOTIDE SEQUENCE [LARGE SCALE GENOMIC DNA]</scope>
    <source>
        <strain evidence="2 3">1710b</strain>
    </source>
</reference>
<protein>
    <submittedName>
        <fullName evidence="2">Uncharacterized protein</fullName>
    </submittedName>
</protein>
<feature type="compositionally biased region" description="Basic residues" evidence="1">
    <location>
        <begin position="841"/>
        <end position="866"/>
    </location>
</feature>
<evidence type="ECO:0000313" key="3">
    <source>
        <dbReference type="Proteomes" id="UP000002700"/>
    </source>
</evidence>
<accession>Q3JFF3</accession>
<dbReference type="Proteomes" id="UP000002700">
    <property type="component" value="Chromosome II"/>
</dbReference>
<feature type="region of interest" description="Disordered" evidence="1">
    <location>
        <begin position="676"/>
        <end position="714"/>
    </location>
</feature>
<feature type="region of interest" description="Disordered" evidence="1">
    <location>
        <begin position="1"/>
        <end position="69"/>
    </location>
</feature>
<feature type="compositionally biased region" description="Basic residues" evidence="1">
    <location>
        <begin position="676"/>
        <end position="688"/>
    </location>
</feature>
<feature type="compositionally biased region" description="Basic residues" evidence="1">
    <location>
        <begin position="28"/>
        <end position="38"/>
    </location>
</feature>
<organism evidence="2 3">
    <name type="scientific">Burkholderia pseudomallei (strain 1710b)</name>
    <dbReference type="NCBI Taxonomy" id="320372"/>
    <lineage>
        <taxon>Bacteria</taxon>
        <taxon>Pseudomonadati</taxon>
        <taxon>Pseudomonadota</taxon>
        <taxon>Betaproteobacteria</taxon>
        <taxon>Burkholderiales</taxon>
        <taxon>Burkholderiaceae</taxon>
        <taxon>Burkholderia</taxon>
        <taxon>pseudomallei group</taxon>
    </lineage>
</organism>
<gene>
    <name evidence="2" type="ordered locus">BURPS1710b_A2552</name>
</gene>
<dbReference type="HOGENOM" id="CLU_330835_0_0_4"/>
<dbReference type="AlphaFoldDB" id="Q3JFF3"/>
<feature type="region of interest" description="Disordered" evidence="1">
    <location>
        <begin position="761"/>
        <end position="866"/>
    </location>
</feature>
<dbReference type="EnsemblBacteria" id="ABA52319">
    <property type="protein sequence ID" value="ABA52319"/>
    <property type="gene ID" value="BURPS1710b_A2552"/>
</dbReference>
<name>Q3JFF3_BURP1</name>